<evidence type="ECO:0000259" key="1">
    <source>
        <dbReference type="PROSITE" id="PS50181"/>
    </source>
</evidence>
<proteinExistence type="predicted"/>
<dbReference type="Gene3D" id="1.20.1280.50">
    <property type="match status" value="1"/>
</dbReference>
<name>A0A8H6IGQ2_9AGAR</name>
<reference evidence="2 3" key="1">
    <citation type="submission" date="2020-07" db="EMBL/GenBank/DDBJ databases">
        <title>Comparative genomics of pyrophilous fungi reveals a link between fire events and developmental genes.</title>
        <authorList>
            <consortium name="DOE Joint Genome Institute"/>
            <person name="Steindorff A.S."/>
            <person name="Carver A."/>
            <person name="Calhoun S."/>
            <person name="Stillman K."/>
            <person name="Liu H."/>
            <person name="Lipzen A."/>
            <person name="Pangilinan J."/>
            <person name="Labutti K."/>
            <person name="Bruns T.D."/>
            <person name="Grigoriev I.V."/>
        </authorList>
    </citation>
    <scope>NUCLEOTIDE SEQUENCE [LARGE SCALE GENOMIC DNA]</scope>
    <source>
        <strain evidence="2 3">CBS 144469</strain>
    </source>
</reference>
<dbReference type="OrthoDB" id="2688364at2759"/>
<dbReference type="AlphaFoldDB" id="A0A8H6IGQ2"/>
<dbReference type="SMART" id="SM00256">
    <property type="entry name" value="FBOX"/>
    <property type="match status" value="1"/>
</dbReference>
<dbReference type="InterPro" id="IPR036047">
    <property type="entry name" value="F-box-like_dom_sf"/>
</dbReference>
<sequence length="301" mass="32767">MSQPEHIENVPTEIWTKILVEVEPFDVLSVGQTCRYLHSITSSNDLWRGLVDVMCTKHDLFQPSYPVEEMTLIQLQRATVGPSLFARRLQHRGASFGTPLSEASCLEPVSNSIVSPPRPTFFSQLVPGGRFMVWIYVSCMSTAAPNTNGTPSLTMELVDFGPPGSPLSSEPAQRCVHPNIGRGTHGMSVEASVTTTSQSPETLTVGLAMVDTNGTCVASIFAITPTRPAASFDRLASATITNAFSGETVQEMLIREGNALLILGNIFIVWNFTEQTCVVIHHNVTSRIIQESLLSLDFDGQ</sequence>
<keyword evidence="3" id="KW-1185">Reference proteome</keyword>
<gene>
    <name evidence="2" type="ORF">DFP72DRAFT_867529</name>
</gene>
<comment type="caution">
    <text evidence="2">The sequence shown here is derived from an EMBL/GenBank/DDBJ whole genome shotgun (WGS) entry which is preliminary data.</text>
</comment>
<dbReference type="Proteomes" id="UP000521943">
    <property type="component" value="Unassembled WGS sequence"/>
</dbReference>
<accession>A0A8H6IGQ2</accession>
<feature type="domain" description="F-box" evidence="1">
    <location>
        <begin position="4"/>
        <end position="50"/>
    </location>
</feature>
<dbReference type="PROSITE" id="PS50181">
    <property type="entry name" value="FBOX"/>
    <property type="match status" value="1"/>
</dbReference>
<evidence type="ECO:0000313" key="3">
    <source>
        <dbReference type="Proteomes" id="UP000521943"/>
    </source>
</evidence>
<dbReference type="SUPFAM" id="SSF81383">
    <property type="entry name" value="F-box domain"/>
    <property type="match status" value="1"/>
</dbReference>
<evidence type="ECO:0000313" key="2">
    <source>
        <dbReference type="EMBL" id="KAF6765325.1"/>
    </source>
</evidence>
<dbReference type="EMBL" id="JACGCI010000002">
    <property type="protein sequence ID" value="KAF6765325.1"/>
    <property type="molecule type" value="Genomic_DNA"/>
</dbReference>
<protein>
    <recommendedName>
        <fullName evidence="1">F-box domain-containing protein</fullName>
    </recommendedName>
</protein>
<organism evidence="2 3">
    <name type="scientific">Ephemerocybe angulata</name>
    <dbReference type="NCBI Taxonomy" id="980116"/>
    <lineage>
        <taxon>Eukaryota</taxon>
        <taxon>Fungi</taxon>
        <taxon>Dikarya</taxon>
        <taxon>Basidiomycota</taxon>
        <taxon>Agaricomycotina</taxon>
        <taxon>Agaricomycetes</taxon>
        <taxon>Agaricomycetidae</taxon>
        <taxon>Agaricales</taxon>
        <taxon>Agaricineae</taxon>
        <taxon>Psathyrellaceae</taxon>
        <taxon>Ephemerocybe</taxon>
    </lineage>
</organism>
<dbReference type="InterPro" id="IPR001810">
    <property type="entry name" value="F-box_dom"/>
</dbReference>
<dbReference type="Pfam" id="PF12937">
    <property type="entry name" value="F-box-like"/>
    <property type="match status" value="1"/>
</dbReference>